<dbReference type="EMBL" id="JBIBDZ010000006">
    <property type="protein sequence ID" value="MFF5921005.1"/>
    <property type="molecule type" value="Genomic_DNA"/>
</dbReference>
<evidence type="ECO:0000313" key="3">
    <source>
        <dbReference type="Proteomes" id="UP001602370"/>
    </source>
</evidence>
<dbReference type="Proteomes" id="UP001602370">
    <property type="component" value="Unassembled WGS sequence"/>
</dbReference>
<feature type="transmembrane region" description="Helical" evidence="1">
    <location>
        <begin position="94"/>
        <end position="112"/>
    </location>
</feature>
<dbReference type="RefSeq" id="WP_030313025.1">
    <property type="nucleotide sequence ID" value="NZ_JBIBDZ010000006.1"/>
</dbReference>
<dbReference type="InterPro" id="IPR021214">
    <property type="entry name" value="DUF2568"/>
</dbReference>
<name>A0ABW6XUI0_9ACTN</name>
<protein>
    <submittedName>
        <fullName evidence="2">DUF2568 domain-containing protein</fullName>
    </submittedName>
</protein>
<feature type="transmembrane region" description="Helical" evidence="1">
    <location>
        <begin position="67"/>
        <end position="88"/>
    </location>
</feature>
<feature type="transmembrane region" description="Helical" evidence="1">
    <location>
        <begin position="7"/>
        <end position="29"/>
    </location>
</feature>
<dbReference type="Pfam" id="PF10823">
    <property type="entry name" value="DUF2568"/>
    <property type="match status" value="1"/>
</dbReference>
<gene>
    <name evidence="2" type="ORF">ACFY8C_22080</name>
</gene>
<evidence type="ECO:0000313" key="2">
    <source>
        <dbReference type="EMBL" id="MFF5921005.1"/>
    </source>
</evidence>
<organism evidence="2 3">
    <name type="scientific">Streptomyces flavochromogenes</name>
    <dbReference type="NCBI Taxonomy" id="68199"/>
    <lineage>
        <taxon>Bacteria</taxon>
        <taxon>Bacillati</taxon>
        <taxon>Actinomycetota</taxon>
        <taxon>Actinomycetes</taxon>
        <taxon>Kitasatosporales</taxon>
        <taxon>Streptomycetaceae</taxon>
        <taxon>Streptomyces</taxon>
    </lineage>
</organism>
<sequence>MKLPTPLYVFNEGLAFLLELAALAMLAWWGWESAEALAPRLLLAVAAPAAAAVLWGLFAAPKARVRLPVVGVLAVKALVFGAAAAALYALGRHGGAVVFAVVAVVNTALATVDRRARAVA</sequence>
<keyword evidence="1" id="KW-0812">Transmembrane</keyword>
<reference evidence="2 3" key="1">
    <citation type="submission" date="2024-10" db="EMBL/GenBank/DDBJ databases">
        <title>The Natural Products Discovery Center: Release of the First 8490 Sequenced Strains for Exploring Actinobacteria Biosynthetic Diversity.</title>
        <authorList>
            <person name="Kalkreuter E."/>
            <person name="Kautsar S.A."/>
            <person name="Yang D."/>
            <person name="Bader C.D."/>
            <person name="Teijaro C.N."/>
            <person name="Fluegel L."/>
            <person name="Davis C.M."/>
            <person name="Simpson J.R."/>
            <person name="Lauterbach L."/>
            <person name="Steele A.D."/>
            <person name="Gui C."/>
            <person name="Meng S."/>
            <person name="Li G."/>
            <person name="Viehrig K."/>
            <person name="Ye F."/>
            <person name="Su P."/>
            <person name="Kiefer A.F."/>
            <person name="Nichols A."/>
            <person name="Cepeda A.J."/>
            <person name="Yan W."/>
            <person name="Fan B."/>
            <person name="Jiang Y."/>
            <person name="Adhikari A."/>
            <person name="Zheng C.-J."/>
            <person name="Schuster L."/>
            <person name="Cowan T.M."/>
            <person name="Smanski M.J."/>
            <person name="Chevrette M.G."/>
            <person name="De Carvalho L.P.S."/>
            <person name="Shen B."/>
        </authorList>
    </citation>
    <scope>NUCLEOTIDE SEQUENCE [LARGE SCALE GENOMIC DNA]</scope>
    <source>
        <strain evidence="2 3">NPDC012605</strain>
    </source>
</reference>
<keyword evidence="3" id="KW-1185">Reference proteome</keyword>
<evidence type="ECO:0000256" key="1">
    <source>
        <dbReference type="SAM" id="Phobius"/>
    </source>
</evidence>
<accession>A0ABW6XUI0</accession>
<keyword evidence="1" id="KW-1133">Transmembrane helix</keyword>
<feature type="transmembrane region" description="Helical" evidence="1">
    <location>
        <begin position="41"/>
        <end position="60"/>
    </location>
</feature>
<proteinExistence type="predicted"/>
<keyword evidence="1" id="KW-0472">Membrane</keyword>
<comment type="caution">
    <text evidence="2">The sequence shown here is derived from an EMBL/GenBank/DDBJ whole genome shotgun (WGS) entry which is preliminary data.</text>
</comment>